<dbReference type="Pfam" id="PF04577">
    <property type="entry name" value="Glyco_transf_61"/>
    <property type="match status" value="1"/>
</dbReference>
<keyword evidence="3 6" id="KW-0808">Transferase</keyword>
<protein>
    <submittedName>
        <fullName evidence="6">EGF domain-specific O-linked N-acetylglucosamine transferase</fullName>
    </submittedName>
</protein>
<evidence type="ECO:0000256" key="1">
    <source>
        <dbReference type="ARBA" id="ARBA00004323"/>
    </source>
</evidence>
<evidence type="ECO:0000256" key="4">
    <source>
        <dbReference type="ARBA" id="ARBA00023180"/>
    </source>
</evidence>
<accession>A0A1J3IUD4</accession>
<name>A0A1J3IUD4_NOCCA</name>
<dbReference type="PANTHER" id="PTHR20961">
    <property type="entry name" value="GLYCOSYLTRANSFERASE"/>
    <property type="match status" value="1"/>
</dbReference>
<dbReference type="InterPro" id="IPR007657">
    <property type="entry name" value="Glycosyltransferase_61"/>
</dbReference>
<evidence type="ECO:0000259" key="5">
    <source>
        <dbReference type="Pfam" id="PF04577"/>
    </source>
</evidence>
<dbReference type="InterPro" id="IPR049625">
    <property type="entry name" value="Glyco_transf_61_cat"/>
</dbReference>
<keyword evidence="4" id="KW-0325">Glycoprotein</keyword>
<reference evidence="6" key="1">
    <citation type="submission" date="2016-07" db="EMBL/GenBank/DDBJ databases">
        <title>De novo transcriptome assembly of four accessions of the metal hyperaccumulator plant Noccaea caerulescens.</title>
        <authorList>
            <person name="Blande D."/>
            <person name="Halimaa P."/>
            <person name="Tervahauta A.I."/>
            <person name="Aarts M.G."/>
            <person name="Karenlampi S.O."/>
        </authorList>
    </citation>
    <scope>NUCLEOTIDE SEQUENCE</scope>
</reference>
<proteinExistence type="predicted"/>
<feature type="domain" description="Glycosyltransferase 61 catalytic" evidence="5">
    <location>
        <begin position="275"/>
        <end position="359"/>
    </location>
</feature>
<dbReference type="PANTHER" id="PTHR20961:SF98">
    <property type="entry name" value="GLYCOSYLTRANSFERASE"/>
    <property type="match status" value="1"/>
</dbReference>
<dbReference type="AlphaFoldDB" id="A0A1J3IUD4"/>
<comment type="subcellular location">
    <subcellularLocation>
        <location evidence="1">Golgi apparatus membrane</location>
        <topology evidence="1">Single-pass type II membrane protein</topology>
    </subcellularLocation>
</comment>
<evidence type="ECO:0000256" key="2">
    <source>
        <dbReference type="ARBA" id="ARBA00022676"/>
    </source>
</evidence>
<evidence type="ECO:0000256" key="3">
    <source>
        <dbReference type="ARBA" id="ARBA00022679"/>
    </source>
</evidence>
<dbReference type="GO" id="GO:0016763">
    <property type="term" value="F:pentosyltransferase activity"/>
    <property type="evidence" value="ECO:0007669"/>
    <property type="project" value="UniProtKB-ARBA"/>
</dbReference>
<dbReference type="EMBL" id="GEVM01022794">
    <property type="protein sequence ID" value="JAU83144.1"/>
    <property type="molecule type" value="Transcribed_RNA"/>
</dbReference>
<keyword evidence="2" id="KW-0328">Glycosyltransferase</keyword>
<gene>
    <name evidence="6" type="ORF">MP_TR11208_c0_g1_i1_g.33715</name>
</gene>
<evidence type="ECO:0000313" key="6">
    <source>
        <dbReference type="EMBL" id="JAU83144.1"/>
    </source>
</evidence>
<organism evidence="6">
    <name type="scientific">Noccaea caerulescens</name>
    <name type="common">Alpine penny-cress</name>
    <name type="synonym">Thlaspi caerulescens</name>
    <dbReference type="NCBI Taxonomy" id="107243"/>
    <lineage>
        <taxon>Eukaryota</taxon>
        <taxon>Viridiplantae</taxon>
        <taxon>Streptophyta</taxon>
        <taxon>Embryophyta</taxon>
        <taxon>Tracheophyta</taxon>
        <taxon>Spermatophyta</taxon>
        <taxon>Magnoliopsida</taxon>
        <taxon>eudicotyledons</taxon>
        <taxon>Gunneridae</taxon>
        <taxon>Pentapetalae</taxon>
        <taxon>rosids</taxon>
        <taxon>malvids</taxon>
        <taxon>Brassicales</taxon>
        <taxon>Brassicaceae</taxon>
        <taxon>Coluteocarpeae</taxon>
        <taxon>Noccaea</taxon>
    </lineage>
</organism>
<dbReference type="GO" id="GO:0000139">
    <property type="term" value="C:Golgi membrane"/>
    <property type="evidence" value="ECO:0007669"/>
    <property type="project" value="UniProtKB-SubCell"/>
</dbReference>
<sequence length="459" mass="51355">MVLKTTRKSYPVAAVALAVVLVMYLALFSSLSDESGLQLIPSLSFSQGTLQQTSVSRRIEQAPQEMTSAAITCDRSHTNYDVCSINGSCNLNPKTGTFTLMDPTFATSAPFVEKIRPYPRKTDNWIMPKIKELTLTSGPLSLSRSCDKTHDSPAIVFSAGGYTGSIYHDFIDGFIPLFITANSVFPGRDFILVVVNSKEWWMPKYMDVLGAFSKHKTILLDKENASSITHCFPSATVGLISHGPMTVDPTQIPNSESLVDFHNLLDKAFNTNISSTLKTNKPRLIFVSRYGNVGRVILNEKEIKEMLEDVGFEVITFRPSKTTSLREAYQLIKSSHVMVGVHGAALTHFMFLRPGSVLVQVVPVGLGWVAETCFETPAKAMKLEYIDYPVNVGESSLVEKYSRDDLVLRDPIAFRGMGWNVTKMNVYLKEQDVRLDVNRFRKHMNKAYEKAKYFMDINH</sequence>